<dbReference type="GO" id="GO:0005730">
    <property type="term" value="C:nucleolus"/>
    <property type="evidence" value="ECO:0007669"/>
    <property type="project" value="TreeGrafter"/>
</dbReference>
<dbReference type="PANTHER" id="PTHR46242">
    <property type="entry name" value="ZINC FINGER CCHC DOMAIN-CONTAINING PROTEIN 9 ZCCHC9"/>
    <property type="match status" value="1"/>
</dbReference>
<dbReference type="InterPro" id="IPR042246">
    <property type="entry name" value="ZCCHC9"/>
</dbReference>
<organism evidence="8 9">
    <name type="scientific">Babesia gibsoni</name>
    <dbReference type="NCBI Taxonomy" id="33632"/>
    <lineage>
        <taxon>Eukaryota</taxon>
        <taxon>Sar</taxon>
        <taxon>Alveolata</taxon>
        <taxon>Apicomplexa</taxon>
        <taxon>Aconoidasida</taxon>
        <taxon>Piroplasmida</taxon>
        <taxon>Babesiidae</taxon>
        <taxon>Babesia</taxon>
    </lineage>
</organism>
<dbReference type="Gene3D" id="4.10.60.10">
    <property type="entry name" value="Zinc finger, CCHC-type"/>
    <property type="match status" value="2"/>
</dbReference>
<keyword evidence="9" id="KW-1185">Reference proteome</keyword>
<comment type="caution">
    <text evidence="8">The sequence shown here is derived from an EMBL/GenBank/DDBJ whole genome shotgun (WGS) entry which is preliminary data.</text>
</comment>
<evidence type="ECO:0000313" key="8">
    <source>
        <dbReference type="EMBL" id="KAK1442917.1"/>
    </source>
</evidence>
<feature type="domain" description="CCHC-type" evidence="7">
    <location>
        <begin position="93"/>
        <end position="106"/>
    </location>
</feature>
<dbReference type="PANTHER" id="PTHR46242:SF1">
    <property type="entry name" value="ZINC FINGER CCHC DOMAIN-CONTAINING PROTEIN 9"/>
    <property type="match status" value="1"/>
</dbReference>
<dbReference type="FunFam" id="4.10.60.10:FF:000091">
    <property type="entry name" value="Zinc finger CCHC-type-containing 9"/>
    <property type="match status" value="1"/>
</dbReference>
<evidence type="ECO:0000256" key="1">
    <source>
        <dbReference type="ARBA" id="ARBA00022723"/>
    </source>
</evidence>
<evidence type="ECO:0000259" key="7">
    <source>
        <dbReference type="PROSITE" id="PS50158"/>
    </source>
</evidence>
<dbReference type="Pfam" id="PF00098">
    <property type="entry name" value="zf-CCHC"/>
    <property type="match status" value="3"/>
</dbReference>
<name>A0AAD8LR63_BABGI</name>
<evidence type="ECO:0000256" key="4">
    <source>
        <dbReference type="ARBA" id="ARBA00022833"/>
    </source>
</evidence>
<dbReference type="AlphaFoldDB" id="A0AAD8LR63"/>
<protein>
    <submittedName>
        <fullName evidence="8">Zinc finger CCHC domain-containing protein 9</fullName>
    </submittedName>
</protein>
<dbReference type="GO" id="GO:0003676">
    <property type="term" value="F:nucleic acid binding"/>
    <property type="evidence" value="ECO:0007669"/>
    <property type="project" value="InterPro"/>
</dbReference>
<evidence type="ECO:0000256" key="2">
    <source>
        <dbReference type="ARBA" id="ARBA00022737"/>
    </source>
</evidence>
<sequence length="187" mass="20865">MPSKYNRTLSGCWDREKIEEAISSRQAELEGTEEKSTARIKFLKRKIAKLKKALKDGTPVGGNVLPRRIAKSKVSAPSGLKRSVSSRRIKKICFKCRKRGHTLQDCQGEEASICFRCGSKDHILRNCPSPDTGTLPYTSCFVCHKTGHIASQCPENENGIYPNGGCCFFCGSVEHRKVDCPERKKKS</sequence>
<keyword evidence="1" id="KW-0479">Metal-binding</keyword>
<dbReference type="InterPro" id="IPR001878">
    <property type="entry name" value="Znf_CCHC"/>
</dbReference>
<dbReference type="InterPro" id="IPR036875">
    <property type="entry name" value="Znf_CCHC_sf"/>
</dbReference>
<evidence type="ECO:0000313" key="9">
    <source>
        <dbReference type="Proteomes" id="UP001230268"/>
    </source>
</evidence>
<accession>A0AAD8LR63</accession>
<dbReference type="PROSITE" id="PS50158">
    <property type="entry name" value="ZF_CCHC"/>
    <property type="match status" value="3"/>
</dbReference>
<evidence type="ECO:0000256" key="3">
    <source>
        <dbReference type="ARBA" id="ARBA00022771"/>
    </source>
</evidence>
<keyword evidence="6" id="KW-0175">Coiled coil</keyword>
<evidence type="ECO:0000256" key="6">
    <source>
        <dbReference type="SAM" id="Coils"/>
    </source>
</evidence>
<dbReference type="SMART" id="SM00343">
    <property type="entry name" value="ZnF_C2HC"/>
    <property type="match status" value="4"/>
</dbReference>
<keyword evidence="3 5" id="KW-0863">Zinc-finger</keyword>
<dbReference type="GO" id="GO:0008270">
    <property type="term" value="F:zinc ion binding"/>
    <property type="evidence" value="ECO:0007669"/>
    <property type="project" value="UniProtKB-KW"/>
</dbReference>
<feature type="coiled-coil region" evidence="6">
    <location>
        <begin position="15"/>
        <end position="53"/>
    </location>
</feature>
<reference evidence="8" key="1">
    <citation type="submission" date="2023-08" db="EMBL/GenBank/DDBJ databases">
        <title>Draft sequence of the Babesia gibsoni genome.</title>
        <authorList>
            <person name="Yamagishi J.Y."/>
            <person name="Xuan X.X."/>
        </authorList>
    </citation>
    <scope>NUCLEOTIDE SEQUENCE</scope>
    <source>
        <strain evidence="8">Azabu</strain>
    </source>
</reference>
<dbReference type="EMBL" id="JAVEPI010000003">
    <property type="protein sequence ID" value="KAK1442917.1"/>
    <property type="molecule type" value="Genomic_DNA"/>
</dbReference>
<dbReference type="Proteomes" id="UP001230268">
    <property type="component" value="Unassembled WGS sequence"/>
</dbReference>
<keyword evidence="2" id="KW-0677">Repeat</keyword>
<gene>
    <name evidence="8" type="ORF">BgAZ_304350</name>
</gene>
<evidence type="ECO:0000256" key="5">
    <source>
        <dbReference type="PROSITE-ProRule" id="PRU00047"/>
    </source>
</evidence>
<proteinExistence type="predicted"/>
<feature type="domain" description="CCHC-type" evidence="7">
    <location>
        <begin position="140"/>
        <end position="155"/>
    </location>
</feature>
<feature type="domain" description="CCHC-type" evidence="7">
    <location>
        <begin position="114"/>
        <end position="129"/>
    </location>
</feature>
<keyword evidence="4" id="KW-0862">Zinc</keyword>
<dbReference type="SUPFAM" id="SSF57756">
    <property type="entry name" value="Retrovirus zinc finger-like domains"/>
    <property type="match status" value="2"/>
</dbReference>